<feature type="domain" description="Peptidase M28" evidence="2">
    <location>
        <begin position="163"/>
        <end position="248"/>
    </location>
</feature>
<dbReference type="GO" id="GO:0016813">
    <property type="term" value="F:hydrolase activity, acting on carbon-nitrogen (but not peptide) bonds, in linear amidines"/>
    <property type="evidence" value="ECO:0007669"/>
    <property type="project" value="InterPro"/>
</dbReference>
<reference evidence="3 4" key="1">
    <citation type="journal article" date="2015" name="Nature">
        <title>rRNA introns, odd ribosomes, and small enigmatic genomes across a large radiation of phyla.</title>
        <authorList>
            <person name="Brown C.T."/>
            <person name="Hug L.A."/>
            <person name="Thomas B.C."/>
            <person name="Sharon I."/>
            <person name="Castelle C.J."/>
            <person name="Singh A."/>
            <person name="Wilkins M.J."/>
            <person name="Williams K.H."/>
            <person name="Banfield J.F."/>
        </authorList>
    </citation>
    <scope>NUCLEOTIDE SEQUENCE [LARGE SCALE GENOMIC DNA]</scope>
</reference>
<gene>
    <name evidence="3" type="ORF">US54_C0066G0009</name>
</gene>
<dbReference type="InterPro" id="IPR010158">
    <property type="entry name" value="Amidase_Cbmase"/>
</dbReference>
<dbReference type="Proteomes" id="UP000034471">
    <property type="component" value="Unassembled WGS sequence"/>
</dbReference>
<evidence type="ECO:0000313" key="4">
    <source>
        <dbReference type="Proteomes" id="UP000034471"/>
    </source>
</evidence>
<sequence length="263" mass="28391">MGLFLAISAQISYNATFTIITIGLVENIMPAVKEASNQSYYETHPETGGIPVELQAMLERITPERLNARLDELSGIFSTRSEYGPDAHLGDDFPERRIGEGGSREAFTEADFKARDLVESWMEGILREKYKDAYTDPTESITKTARIRTYMGGITVEQNAAGVIVTYAPEGTARSKPAIAFGSHIDTVKRAGRYDGQGGIAAGICVLETLIESDAIPGVPMKFVVVTGEESGKVAFSGSQILARGLNVDQLDTTIEMGVSLSV</sequence>
<dbReference type="Gene3D" id="3.40.630.10">
    <property type="entry name" value="Zn peptidases"/>
    <property type="match status" value="1"/>
</dbReference>
<dbReference type="SUPFAM" id="SSF53187">
    <property type="entry name" value="Zn-dependent exopeptidases"/>
    <property type="match status" value="1"/>
</dbReference>
<dbReference type="Pfam" id="PF04389">
    <property type="entry name" value="Peptidase_M28"/>
    <property type="match status" value="1"/>
</dbReference>
<dbReference type="PANTHER" id="PTHR32494:SF5">
    <property type="entry name" value="ALLANTOATE AMIDOHYDROLASE"/>
    <property type="match status" value="1"/>
</dbReference>
<comment type="caution">
    <text evidence="3">The sequence shown here is derived from an EMBL/GenBank/DDBJ whole genome shotgun (WGS) entry which is preliminary data.</text>
</comment>
<protein>
    <submittedName>
        <fullName evidence="3">Amidase, hydantoinase/carbamoylase family protein</fullName>
    </submittedName>
</protein>
<proteinExistence type="predicted"/>
<evidence type="ECO:0000256" key="1">
    <source>
        <dbReference type="ARBA" id="ARBA00022801"/>
    </source>
</evidence>
<name>A0A0G0HD54_9BACT</name>
<dbReference type="STRING" id="1618481.US54_C0066G0009"/>
<evidence type="ECO:0000259" key="2">
    <source>
        <dbReference type="Pfam" id="PF04389"/>
    </source>
</evidence>
<dbReference type="PANTHER" id="PTHR32494">
    <property type="entry name" value="ALLANTOATE DEIMINASE-RELATED"/>
    <property type="match status" value="1"/>
</dbReference>
<keyword evidence="1" id="KW-0378">Hydrolase</keyword>
<evidence type="ECO:0000313" key="3">
    <source>
        <dbReference type="EMBL" id="KKQ36485.1"/>
    </source>
</evidence>
<dbReference type="EMBL" id="LBTJ01000066">
    <property type="protein sequence ID" value="KKQ36485.1"/>
    <property type="molecule type" value="Genomic_DNA"/>
</dbReference>
<dbReference type="InterPro" id="IPR007484">
    <property type="entry name" value="Peptidase_M28"/>
</dbReference>
<dbReference type="AlphaFoldDB" id="A0A0G0HD54"/>
<accession>A0A0G0HD54</accession>
<organism evidence="3 4">
    <name type="scientific">Candidatus Roizmanbacteria bacterium GW2011_GWA2_37_7</name>
    <dbReference type="NCBI Taxonomy" id="1618481"/>
    <lineage>
        <taxon>Bacteria</taxon>
        <taxon>Candidatus Roizmaniibacteriota</taxon>
    </lineage>
</organism>